<evidence type="ECO:0000313" key="2">
    <source>
        <dbReference type="EMBL" id="AEB08259.1"/>
    </source>
</evidence>
<dbReference type="CDD" id="cd00761">
    <property type="entry name" value="Glyco_tranf_GTA_type"/>
    <property type="match status" value="1"/>
</dbReference>
<dbReference type="InterPro" id="IPR050834">
    <property type="entry name" value="Glycosyltransf_2"/>
</dbReference>
<keyword evidence="2" id="KW-0808">Transferase</keyword>
<dbReference type="KEGG" id="dao:Desac_0368"/>
<proteinExistence type="predicted"/>
<keyword evidence="3" id="KW-1185">Reference proteome</keyword>
<dbReference type="eggNOG" id="COG1216">
    <property type="taxonomic scope" value="Bacteria"/>
</dbReference>
<dbReference type="PANTHER" id="PTHR43685:SF2">
    <property type="entry name" value="GLYCOSYLTRANSFERASE 2-LIKE DOMAIN-CONTAINING PROTEIN"/>
    <property type="match status" value="1"/>
</dbReference>
<dbReference type="PANTHER" id="PTHR43685">
    <property type="entry name" value="GLYCOSYLTRANSFERASE"/>
    <property type="match status" value="1"/>
</dbReference>
<dbReference type="Gene3D" id="3.90.550.10">
    <property type="entry name" value="Spore Coat Polysaccharide Biosynthesis Protein SpsA, Chain A"/>
    <property type="match status" value="1"/>
</dbReference>
<name>F2NER9_DESAR</name>
<dbReference type="InterPro" id="IPR001173">
    <property type="entry name" value="Glyco_trans_2-like"/>
</dbReference>
<dbReference type="STRING" id="880072.Desac_0368"/>
<accession>F2NER9</accession>
<dbReference type="RefSeq" id="WP_013705372.1">
    <property type="nucleotide sequence ID" value="NC_015388.1"/>
</dbReference>
<dbReference type="InterPro" id="IPR029044">
    <property type="entry name" value="Nucleotide-diphossugar_trans"/>
</dbReference>
<dbReference type="SUPFAM" id="SSF53448">
    <property type="entry name" value="Nucleotide-diphospho-sugar transferases"/>
    <property type="match status" value="1"/>
</dbReference>
<evidence type="ECO:0000313" key="3">
    <source>
        <dbReference type="Proteomes" id="UP000000483"/>
    </source>
</evidence>
<gene>
    <name evidence="2" type="ordered locus">Desac_0368</name>
</gene>
<organism evidence="2 3">
    <name type="scientific">Desulfobacca acetoxidans (strain ATCC 700848 / DSM 11109 / ASRB2)</name>
    <dbReference type="NCBI Taxonomy" id="880072"/>
    <lineage>
        <taxon>Bacteria</taxon>
        <taxon>Pseudomonadati</taxon>
        <taxon>Thermodesulfobacteriota</taxon>
        <taxon>Desulfobaccia</taxon>
        <taxon>Desulfobaccales</taxon>
        <taxon>Desulfobaccaceae</taxon>
        <taxon>Desulfobacca</taxon>
    </lineage>
</organism>
<reference evidence="3" key="2">
    <citation type="submission" date="2011-03" db="EMBL/GenBank/DDBJ databases">
        <title>The complete genome of Desulfobacca acetoxidans DSM 11109.</title>
        <authorList>
            <consortium name="US DOE Joint Genome Institute (JGI-PGF)"/>
            <person name="Lucas S."/>
            <person name="Copeland A."/>
            <person name="Lapidus A."/>
            <person name="Bruce D."/>
            <person name="Goodwin L."/>
            <person name="Pitluck S."/>
            <person name="Peters L."/>
            <person name="Kyrpides N."/>
            <person name="Mavromatis K."/>
            <person name="Ivanova N."/>
            <person name="Ovchinnikova G."/>
            <person name="Teshima H."/>
            <person name="Detter J.C."/>
            <person name="Han C."/>
            <person name="Land M."/>
            <person name="Hauser L."/>
            <person name="Markowitz V."/>
            <person name="Cheng J.-F."/>
            <person name="Hugenholtz P."/>
            <person name="Woyke T."/>
            <person name="Wu D."/>
            <person name="Spring S."/>
            <person name="Schueler E."/>
            <person name="Brambilla E."/>
            <person name="Klenk H.-P."/>
            <person name="Eisen J.A."/>
        </authorList>
    </citation>
    <scope>NUCLEOTIDE SEQUENCE [LARGE SCALE GENOMIC DNA]</scope>
    <source>
        <strain evidence="3">ATCC 700848 / DSM 11109 / ASRB2</strain>
    </source>
</reference>
<sequence>MMPAPLVSVIIPTYNRADVVGEAINSVLAQTCRDFELIVVDDGSEDGTAAILAHYQDRIRIIRQARRQGVSTSRNTGARQAGGEWLAFLDSDDLWLPRKLEVQLAFIGAHRGVDICQTEEVWLRRGVRVNPGRRHRKRGGSIFLPSLELCLVSPSAVMLRRQVFWQVGGFDETLPACEDYDLWLRLAWRVDVNLIPEPLVVKRGGRPDQLSRQWGLDRFRVQALLKLMGDADLPEHYRTRVRDTLTAKATVYAQGCARRGKSAEADYYYRLAEWAREAAVNTPSTPFGLTGEEWEPCSSHAHCGRQSQRFEPGGG</sequence>
<protein>
    <submittedName>
        <fullName evidence="2">Glycosyl transferase family 2</fullName>
    </submittedName>
</protein>
<dbReference type="Proteomes" id="UP000000483">
    <property type="component" value="Chromosome"/>
</dbReference>
<evidence type="ECO:0000259" key="1">
    <source>
        <dbReference type="Pfam" id="PF00535"/>
    </source>
</evidence>
<dbReference type="EMBL" id="CP002629">
    <property type="protein sequence ID" value="AEB08259.1"/>
    <property type="molecule type" value="Genomic_DNA"/>
</dbReference>
<reference evidence="2 3" key="1">
    <citation type="journal article" date="2011" name="Stand. Genomic Sci.">
        <title>Complete genome sequence of the acetate-degrading sulfate reducer Desulfobacca acetoxidans type strain (ASRB2).</title>
        <authorList>
            <person name="Goker M."/>
            <person name="Teshima H."/>
            <person name="Lapidus A."/>
            <person name="Nolan M."/>
            <person name="Lucas S."/>
            <person name="Hammon N."/>
            <person name="Deshpande S."/>
            <person name="Cheng J.F."/>
            <person name="Tapia R."/>
            <person name="Han C."/>
            <person name="Goodwin L."/>
            <person name="Pitluck S."/>
            <person name="Huntemann M."/>
            <person name="Liolios K."/>
            <person name="Ivanova N."/>
            <person name="Pagani I."/>
            <person name="Mavromatis K."/>
            <person name="Ovchinikova G."/>
            <person name="Pati A."/>
            <person name="Chen A."/>
            <person name="Palaniappan K."/>
            <person name="Land M."/>
            <person name="Hauser L."/>
            <person name="Brambilla E.M."/>
            <person name="Rohde M."/>
            <person name="Spring S."/>
            <person name="Detter J.C."/>
            <person name="Woyke T."/>
            <person name="Bristow J."/>
            <person name="Eisen J.A."/>
            <person name="Markowitz V."/>
            <person name="Hugenholtz P."/>
            <person name="Kyrpides N.C."/>
            <person name="Klenk H.P."/>
        </authorList>
    </citation>
    <scope>NUCLEOTIDE SEQUENCE [LARGE SCALE GENOMIC DNA]</scope>
    <source>
        <strain evidence="3">ATCC 700848 / DSM 11109 / ASRB2</strain>
    </source>
</reference>
<dbReference type="GO" id="GO:0016740">
    <property type="term" value="F:transferase activity"/>
    <property type="evidence" value="ECO:0007669"/>
    <property type="project" value="UniProtKB-KW"/>
</dbReference>
<dbReference type="AlphaFoldDB" id="F2NER9"/>
<dbReference type="HOGENOM" id="CLU_025996_0_0_7"/>
<feature type="domain" description="Glycosyltransferase 2-like" evidence="1">
    <location>
        <begin position="8"/>
        <end position="167"/>
    </location>
</feature>
<dbReference type="Pfam" id="PF00535">
    <property type="entry name" value="Glycos_transf_2"/>
    <property type="match status" value="1"/>
</dbReference>
<dbReference type="OrthoDB" id="5291101at2"/>